<feature type="compositionally biased region" description="Polar residues" evidence="2">
    <location>
        <begin position="244"/>
        <end position="254"/>
    </location>
</feature>
<evidence type="ECO:0000256" key="1">
    <source>
        <dbReference type="SAM" id="Coils"/>
    </source>
</evidence>
<dbReference type="AlphaFoldDB" id="A0A7S1UT54"/>
<feature type="compositionally biased region" description="Polar residues" evidence="2">
    <location>
        <begin position="177"/>
        <end position="191"/>
    </location>
</feature>
<feature type="region of interest" description="Disordered" evidence="2">
    <location>
        <begin position="1"/>
        <end position="91"/>
    </location>
</feature>
<feature type="coiled-coil region" evidence="1">
    <location>
        <begin position="129"/>
        <end position="156"/>
    </location>
</feature>
<gene>
    <name evidence="3" type="ORF">GOCE00092_LOCUS5072</name>
</gene>
<evidence type="ECO:0000313" key="3">
    <source>
        <dbReference type="EMBL" id="CAD9276164.1"/>
    </source>
</evidence>
<feature type="compositionally biased region" description="Low complexity" evidence="2">
    <location>
        <begin position="51"/>
        <end position="63"/>
    </location>
</feature>
<feature type="region of interest" description="Disordered" evidence="2">
    <location>
        <begin position="244"/>
        <end position="307"/>
    </location>
</feature>
<name>A0A7S1UT54_9STRA</name>
<feature type="region of interest" description="Disordered" evidence="2">
    <location>
        <begin position="161"/>
        <end position="191"/>
    </location>
</feature>
<evidence type="ECO:0000256" key="2">
    <source>
        <dbReference type="SAM" id="MobiDB-lite"/>
    </source>
</evidence>
<organism evidence="3">
    <name type="scientific">Grammatophora oceanica</name>
    <dbReference type="NCBI Taxonomy" id="210454"/>
    <lineage>
        <taxon>Eukaryota</taxon>
        <taxon>Sar</taxon>
        <taxon>Stramenopiles</taxon>
        <taxon>Ochrophyta</taxon>
        <taxon>Bacillariophyta</taxon>
        <taxon>Fragilariophyceae</taxon>
        <taxon>Fragilariophycidae</taxon>
        <taxon>Rhabdonematales</taxon>
        <taxon>Grammatophoraceae</taxon>
        <taxon>Grammatophora</taxon>
    </lineage>
</organism>
<protein>
    <submittedName>
        <fullName evidence="3">Uncharacterized protein</fullName>
    </submittedName>
</protein>
<dbReference type="EMBL" id="HBGK01009823">
    <property type="protein sequence ID" value="CAD9276164.1"/>
    <property type="molecule type" value="Transcribed_RNA"/>
</dbReference>
<reference evidence="3" key="1">
    <citation type="submission" date="2021-01" db="EMBL/GenBank/DDBJ databases">
        <authorList>
            <person name="Corre E."/>
            <person name="Pelletier E."/>
            <person name="Niang G."/>
            <person name="Scheremetjew M."/>
            <person name="Finn R."/>
            <person name="Kale V."/>
            <person name="Holt S."/>
            <person name="Cochrane G."/>
            <person name="Meng A."/>
            <person name="Brown T."/>
            <person name="Cohen L."/>
        </authorList>
    </citation>
    <scope>NUCLEOTIDE SEQUENCE</scope>
    <source>
        <strain evidence="3">CCMP 410</strain>
    </source>
</reference>
<sequence length="307" mass="32793">MESNEGKTPPSSSKAFNSEGEGCPSAVKNETNESEKINSESVSLGAKKRQSPATEPESTTTSRAPKHTKLSSSPTERTSMKEPLLPPDVDKGLKSLESVLVEVDPELSRQVALSDTLPAGVALSRVEVIDRATNAIRRLHHENQQLKLLMQQLSLAAPHYRMDVPPSDEQEPPKDQVASSQVLQQSESVPSISAAQEMLRTHALQLLQQHQQNAAANPSASSVKLDATNSGSIRALLQENFLQAQQAGSSQAPTSGGDDTRLAPWKPTRTSKPSHRGGGSEGNGNEDSEHPEKNLPSSASRPKPASG</sequence>
<proteinExistence type="predicted"/>
<accession>A0A7S1UT54</accession>
<keyword evidence="1" id="KW-0175">Coiled coil</keyword>